<dbReference type="Pfam" id="PF13921">
    <property type="entry name" value="Myb_DNA-bind_6"/>
    <property type="match status" value="1"/>
</dbReference>
<dbReference type="AlphaFoldDB" id="A0A4R1QMR7"/>
<accession>A0A4R1QMR7</accession>
<dbReference type="SUPFAM" id="SSF46689">
    <property type="entry name" value="Homeodomain-like"/>
    <property type="match status" value="1"/>
</dbReference>
<dbReference type="Proteomes" id="UP000295658">
    <property type="component" value="Unassembled WGS sequence"/>
</dbReference>
<dbReference type="InterPro" id="IPR014243">
    <property type="entry name" value="RsfA-like"/>
</dbReference>
<keyword evidence="5" id="KW-1185">Reference proteome</keyword>
<sequence>MSAIRQDAWTEEEDLLLAEIVLRFIREGGTQLQAFAEASRQLSRTAAACGFRWNAYVRKQYREAIEFAKQQRKKQKTVEKKEIVRDKEIDLHDVITFLQAFQPDQQLQENKKLKREIEQLKERIEKLQNEKEVLEKQLQTMQQDYKSLINILERARQLSV</sequence>
<feature type="domain" description="HTH myb-type" evidence="3">
    <location>
        <begin position="1"/>
        <end position="61"/>
    </location>
</feature>
<protein>
    <submittedName>
        <fullName evidence="4">RsfA family transcription factor</fullName>
    </submittedName>
</protein>
<dbReference type="EMBL" id="SLUL01000005">
    <property type="protein sequence ID" value="TCL50269.1"/>
    <property type="molecule type" value="Genomic_DNA"/>
</dbReference>
<dbReference type="InterPro" id="IPR009057">
    <property type="entry name" value="Homeodomain-like_sf"/>
</dbReference>
<evidence type="ECO:0000313" key="5">
    <source>
        <dbReference type="Proteomes" id="UP000295658"/>
    </source>
</evidence>
<dbReference type="PANTHER" id="PTHR41302:SF2">
    <property type="entry name" value="PRESPORE SPECIFIC TRANSCRIPTIONAL ACTIVATOR RSFA"/>
    <property type="match status" value="1"/>
</dbReference>
<dbReference type="PROSITE" id="PS50090">
    <property type="entry name" value="MYB_LIKE"/>
    <property type="match status" value="1"/>
</dbReference>
<evidence type="ECO:0000259" key="2">
    <source>
        <dbReference type="PROSITE" id="PS50090"/>
    </source>
</evidence>
<dbReference type="InterPro" id="IPR017930">
    <property type="entry name" value="Myb_dom"/>
</dbReference>
<dbReference type="RefSeq" id="WP_132948042.1">
    <property type="nucleotide sequence ID" value="NZ_SLUL01000005.1"/>
</dbReference>
<reference evidence="4 5" key="1">
    <citation type="submission" date="2019-03" db="EMBL/GenBank/DDBJ databases">
        <title>Genomic Encyclopedia of Type Strains, Phase IV (KMG-IV): sequencing the most valuable type-strain genomes for metagenomic binning, comparative biology and taxonomic classification.</title>
        <authorList>
            <person name="Goeker M."/>
        </authorList>
    </citation>
    <scope>NUCLEOTIDE SEQUENCE [LARGE SCALE GENOMIC DNA]</scope>
    <source>
        <strain evidence="4 5">DSM 24979</strain>
    </source>
</reference>
<dbReference type="NCBIfam" id="TIGR02894">
    <property type="entry name" value="DNA_bind_RsfA"/>
    <property type="match status" value="1"/>
</dbReference>
<name>A0A4R1QMR7_9BACL</name>
<dbReference type="InterPro" id="IPR001005">
    <property type="entry name" value="SANT/Myb"/>
</dbReference>
<evidence type="ECO:0000259" key="3">
    <source>
        <dbReference type="PROSITE" id="PS51294"/>
    </source>
</evidence>
<proteinExistence type="predicted"/>
<organism evidence="4 5">
    <name type="scientific">Thermolongibacillus altinsuensis</name>
    <dbReference type="NCBI Taxonomy" id="575256"/>
    <lineage>
        <taxon>Bacteria</taxon>
        <taxon>Bacillati</taxon>
        <taxon>Bacillota</taxon>
        <taxon>Bacilli</taxon>
        <taxon>Bacillales</taxon>
        <taxon>Anoxybacillaceae</taxon>
        <taxon>Thermolongibacillus</taxon>
    </lineage>
</organism>
<dbReference type="Gene3D" id="1.10.10.60">
    <property type="entry name" value="Homeodomain-like"/>
    <property type="match status" value="1"/>
</dbReference>
<evidence type="ECO:0000313" key="4">
    <source>
        <dbReference type="EMBL" id="TCL50269.1"/>
    </source>
</evidence>
<keyword evidence="1" id="KW-0175">Coiled coil</keyword>
<evidence type="ECO:0000256" key="1">
    <source>
        <dbReference type="SAM" id="Coils"/>
    </source>
</evidence>
<feature type="coiled-coil region" evidence="1">
    <location>
        <begin position="103"/>
        <end position="158"/>
    </location>
</feature>
<dbReference type="PROSITE" id="PS51294">
    <property type="entry name" value="HTH_MYB"/>
    <property type="match status" value="1"/>
</dbReference>
<feature type="domain" description="Myb-like" evidence="2">
    <location>
        <begin position="1"/>
        <end position="57"/>
    </location>
</feature>
<dbReference type="PANTHER" id="PTHR41302">
    <property type="entry name" value="PRESPORE-SPECIFIC TRANSCRIPTIONAL REGULATOR RSFA-RELATED"/>
    <property type="match status" value="1"/>
</dbReference>
<dbReference type="OrthoDB" id="2845592at2"/>
<gene>
    <name evidence="4" type="ORF">EDD69_10566</name>
</gene>
<comment type="caution">
    <text evidence="4">The sequence shown here is derived from an EMBL/GenBank/DDBJ whole genome shotgun (WGS) entry which is preliminary data.</text>
</comment>